<keyword evidence="3" id="KW-1185">Reference proteome</keyword>
<gene>
    <name evidence="2" type="ORF">OE88DRAFT_1665174</name>
</gene>
<dbReference type="AlphaFoldDB" id="A0A5C3MSX4"/>
<proteinExistence type="predicted"/>
<name>A0A5C3MSX4_9AGAM</name>
<organism evidence="2 3">
    <name type="scientific">Heliocybe sulcata</name>
    <dbReference type="NCBI Taxonomy" id="5364"/>
    <lineage>
        <taxon>Eukaryota</taxon>
        <taxon>Fungi</taxon>
        <taxon>Dikarya</taxon>
        <taxon>Basidiomycota</taxon>
        <taxon>Agaricomycotina</taxon>
        <taxon>Agaricomycetes</taxon>
        <taxon>Gloeophyllales</taxon>
        <taxon>Gloeophyllaceae</taxon>
        <taxon>Heliocybe</taxon>
    </lineage>
</organism>
<reference evidence="2 3" key="1">
    <citation type="journal article" date="2019" name="Nat. Ecol. Evol.">
        <title>Megaphylogeny resolves global patterns of mushroom evolution.</title>
        <authorList>
            <person name="Varga T."/>
            <person name="Krizsan K."/>
            <person name="Foldi C."/>
            <person name="Dima B."/>
            <person name="Sanchez-Garcia M."/>
            <person name="Sanchez-Ramirez S."/>
            <person name="Szollosi G.J."/>
            <person name="Szarkandi J.G."/>
            <person name="Papp V."/>
            <person name="Albert L."/>
            <person name="Andreopoulos W."/>
            <person name="Angelini C."/>
            <person name="Antonin V."/>
            <person name="Barry K.W."/>
            <person name="Bougher N.L."/>
            <person name="Buchanan P."/>
            <person name="Buyck B."/>
            <person name="Bense V."/>
            <person name="Catcheside P."/>
            <person name="Chovatia M."/>
            <person name="Cooper J."/>
            <person name="Damon W."/>
            <person name="Desjardin D."/>
            <person name="Finy P."/>
            <person name="Geml J."/>
            <person name="Haridas S."/>
            <person name="Hughes K."/>
            <person name="Justo A."/>
            <person name="Karasinski D."/>
            <person name="Kautmanova I."/>
            <person name="Kiss B."/>
            <person name="Kocsube S."/>
            <person name="Kotiranta H."/>
            <person name="LaButti K.M."/>
            <person name="Lechner B.E."/>
            <person name="Liimatainen K."/>
            <person name="Lipzen A."/>
            <person name="Lukacs Z."/>
            <person name="Mihaltcheva S."/>
            <person name="Morgado L.N."/>
            <person name="Niskanen T."/>
            <person name="Noordeloos M.E."/>
            <person name="Ohm R.A."/>
            <person name="Ortiz-Santana B."/>
            <person name="Ovrebo C."/>
            <person name="Racz N."/>
            <person name="Riley R."/>
            <person name="Savchenko A."/>
            <person name="Shiryaev A."/>
            <person name="Soop K."/>
            <person name="Spirin V."/>
            <person name="Szebenyi C."/>
            <person name="Tomsovsky M."/>
            <person name="Tulloss R.E."/>
            <person name="Uehling J."/>
            <person name="Grigoriev I.V."/>
            <person name="Vagvolgyi C."/>
            <person name="Papp T."/>
            <person name="Martin F.M."/>
            <person name="Miettinen O."/>
            <person name="Hibbett D.S."/>
            <person name="Nagy L.G."/>
        </authorList>
    </citation>
    <scope>NUCLEOTIDE SEQUENCE [LARGE SCALE GENOMIC DNA]</scope>
    <source>
        <strain evidence="2 3">OMC1185</strain>
    </source>
</reference>
<protein>
    <submittedName>
        <fullName evidence="2">Uncharacterized protein</fullName>
    </submittedName>
</protein>
<accession>A0A5C3MSX4</accession>
<evidence type="ECO:0000313" key="3">
    <source>
        <dbReference type="Proteomes" id="UP000305948"/>
    </source>
</evidence>
<dbReference type="EMBL" id="ML213521">
    <property type="protein sequence ID" value="TFK48087.1"/>
    <property type="molecule type" value="Genomic_DNA"/>
</dbReference>
<dbReference type="Proteomes" id="UP000305948">
    <property type="component" value="Unassembled WGS sequence"/>
</dbReference>
<feature type="region of interest" description="Disordered" evidence="1">
    <location>
        <begin position="18"/>
        <end position="41"/>
    </location>
</feature>
<sequence>MRQGLVCPMRIYATAPQLDGRRPGYQDAALSPTLPEPPSNVNNANEGSLFLAATHVANLRAALPVYLSTRSALCGTTWPSPRALIGRFGVCSAAARRERKRVRSLLFRTRLGGT</sequence>
<evidence type="ECO:0000313" key="2">
    <source>
        <dbReference type="EMBL" id="TFK48087.1"/>
    </source>
</evidence>
<evidence type="ECO:0000256" key="1">
    <source>
        <dbReference type="SAM" id="MobiDB-lite"/>
    </source>
</evidence>